<dbReference type="AlphaFoldDB" id="A0A1A8Z405"/>
<gene>
    <name evidence="3" type="ORF">GA0070611_0583</name>
</gene>
<accession>A0A1A8Z405</accession>
<evidence type="ECO:0000256" key="1">
    <source>
        <dbReference type="ARBA" id="ARBA00008791"/>
    </source>
</evidence>
<reference evidence="4" key="1">
    <citation type="submission" date="2016-06" db="EMBL/GenBank/DDBJ databases">
        <authorList>
            <person name="Varghese N."/>
            <person name="Submissions Spin"/>
        </authorList>
    </citation>
    <scope>NUCLEOTIDE SEQUENCE [LARGE SCALE GENOMIC DNA]</scope>
    <source>
        <strain evidence="4">DSM 44815</strain>
    </source>
</reference>
<dbReference type="InterPro" id="IPR014729">
    <property type="entry name" value="Rossmann-like_a/b/a_fold"/>
</dbReference>
<dbReference type="PRINTS" id="PR01438">
    <property type="entry name" value="UNVRSLSTRESS"/>
</dbReference>
<dbReference type="InterPro" id="IPR006015">
    <property type="entry name" value="Universal_stress_UspA"/>
</dbReference>
<comment type="similarity">
    <text evidence="1">Belongs to the universal stress protein A family.</text>
</comment>
<dbReference type="Proteomes" id="UP000199385">
    <property type="component" value="Chromosome I"/>
</dbReference>
<dbReference type="Pfam" id="PF00582">
    <property type="entry name" value="Usp"/>
    <property type="match status" value="2"/>
</dbReference>
<protein>
    <submittedName>
        <fullName evidence="3">Nucleotide-binding universal stress protein, UspA family</fullName>
    </submittedName>
</protein>
<dbReference type="EMBL" id="LT594323">
    <property type="protein sequence ID" value="SBT38537.1"/>
    <property type="molecule type" value="Genomic_DNA"/>
</dbReference>
<dbReference type="Gene3D" id="3.40.50.620">
    <property type="entry name" value="HUPs"/>
    <property type="match status" value="2"/>
</dbReference>
<dbReference type="STRING" id="261654.GA0070611_0583"/>
<organism evidence="3 4">
    <name type="scientific">Micromonospora auratinigra</name>
    <dbReference type="NCBI Taxonomy" id="261654"/>
    <lineage>
        <taxon>Bacteria</taxon>
        <taxon>Bacillati</taxon>
        <taxon>Actinomycetota</taxon>
        <taxon>Actinomycetes</taxon>
        <taxon>Micromonosporales</taxon>
        <taxon>Micromonosporaceae</taxon>
        <taxon>Micromonospora</taxon>
    </lineage>
</organism>
<evidence type="ECO:0000259" key="2">
    <source>
        <dbReference type="Pfam" id="PF00582"/>
    </source>
</evidence>
<dbReference type="InterPro" id="IPR006016">
    <property type="entry name" value="UspA"/>
</dbReference>
<evidence type="ECO:0000313" key="4">
    <source>
        <dbReference type="Proteomes" id="UP000199385"/>
    </source>
</evidence>
<dbReference type="SUPFAM" id="SSF52402">
    <property type="entry name" value="Adenine nucleotide alpha hydrolases-like"/>
    <property type="match status" value="2"/>
</dbReference>
<feature type="domain" description="UspA" evidence="2">
    <location>
        <begin position="154"/>
        <end position="296"/>
    </location>
</feature>
<evidence type="ECO:0000313" key="3">
    <source>
        <dbReference type="EMBL" id="SBT38537.1"/>
    </source>
</evidence>
<dbReference type="PANTHER" id="PTHR46268">
    <property type="entry name" value="STRESS RESPONSE PROTEIN NHAX"/>
    <property type="match status" value="1"/>
</dbReference>
<feature type="domain" description="UspA" evidence="2">
    <location>
        <begin position="10"/>
        <end position="146"/>
    </location>
</feature>
<name>A0A1A8Z405_9ACTN</name>
<dbReference type="PATRIC" id="fig|261654.4.peg.588"/>
<keyword evidence="4" id="KW-1185">Reference proteome</keyword>
<dbReference type="PANTHER" id="PTHR46268:SF6">
    <property type="entry name" value="UNIVERSAL STRESS PROTEIN UP12"/>
    <property type="match status" value="1"/>
</dbReference>
<proteinExistence type="inferred from homology"/>
<sequence length="304" mass="31680">MMTDRSGAPVVVGVDGSPSALDAVRVAAREAALRHRPLRVVHAFLWPLLGTPLGPVAAALPDEELRTEAGKLIDEAVDEARKVDADLAVTGGLVDGPPVAVLLRESRSAALLVLGHRGLGGFAELLVGSAAVQLSARADCPVLVVRGEPRADGPVVVGVDGSALSGEAIGFAFAEAARRGTDLVAVHTWLYPAPPVGRRESYGDILPLVYDPQELRAEEERVLAEAVAGWAERYPEVTVRQKLVAAAPARALVEESTDAQLTVVGAHGRGSLSGLLLGSVSHAVLHHARSPLAIVRHHKGRDAG</sequence>